<dbReference type="OrthoDB" id="7366417at2"/>
<evidence type="ECO:0000313" key="1">
    <source>
        <dbReference type="EMBL" id="TXL71743.1"/>
    </source>
</evidence>
<accession>A0A5C8PDD0</accession>
<evidence type="ECO:0000313" key="2">
    <source>
        <dbReference type="Proteomes" id="UP000321638"/>
    </source>
</evidence>
<dbReference type="EMBL" id="VDUZ01000040">
    <property type="protein sequence ID" value="TXL71743.1"/>
    <property type="molecule type" value="Genomic_DNA"/>
</dbReference>
<dbReference type="Proteomes" id="UP000321638">
    <property type="component" value="Unassembled WGS sequence"/>
</dbReference>
<proteinExistence type="predicted"/>
<sequence length="74" mass="8015">MRAAERSGLLKDKSSRIAGRVSPALVRQAKKHTGITTDTDLIEFALANIALEDNFAETFRAARGRVDAGLKLGF</sequence>
<comment type="caution">
    <text evidence="1">The sequence shown here is derived from an EMBL/GenBank/DDBJ whole genome shotgun (WGS) entry which is preliminary data.</text>
</comment>
<protein>
    <submittedName>
        <fullName evidence="1">Uncharacterized protein</fullName>
    </submittedName>
</protein>
<dbReference type="AlphaFoldDB" id="A0A5C8PDD0"/>
<reference evidence="1 2" key="1">
    <citation type="submission" date="2019-06" db="EMBL/GenBank/DDBJ databases">
        <title>New taxonomy in bacterial strain CC-CFT640, isolated from vineyard.</title>
        <authorList>
            <person name="Lin S.-Y."/>
            <person name="Tsai C.-F."/>
            <person name="Young C.-C."/>
        </authorList>
    </citation>
    <scope>NUCLEOTIDE SEQUENCE [LARGE SCALE GENOMIC DNA]</scope>
    <source>
        <strain evidence="1 2">CC-CFT640</strain>
    </source>
</reference>
<name>A0A5C8PDD0_9HYPH</name>
<organism evidence="1 2">
    <name type="scientific">Vineibacter terrae</name>
    <dbReference type="NCBI Taxonomy" id="2586908"/>
    <lineage>
        <taxon>Bacteria</taxon>
        <taxon>Pseudomonadati</taxon>
        <taxon>Pseudomonadota</taxon>
        <taxon>Alphaproteobacteria</taxon>
        <taxon>Hyphomicrobiales</taxon>
        <taxon>Vineibacter</taxon>
    </lineage>
</organism>
<gene>
    <name evidence="1" type="ORF">FHP25_29025</name>
</gene>
<keyword evidence="2" id="KW-1185">Reference proteome</keyword>